<dbReference type="InterPro" id="IPR052059">
    <property type="entry name" value="CR_Ser/Thr_kinase"/>
</dbReference>
<dbReference type="STRING" id="3871.A0A4P1QQF9"/>
<evidence type="ECO:0000256" key="4">
    <source>
        <dbReference type="ARBA" id="ARBA00022840"/>
    </source>
</evidence>
<protein>
    <recommendedName>
        <fullName evidence="5">Serine-threonine/tyrosine-protein kinase catalytic domain-containing protein</fullName>
    </recommendedName>
</protein>
<dbReference type="GO" id="GO:0005524">
    <property type="term" value="F:ATP binding"/>
    <property type="evidence" value="ECO:0007669"/>
    <property type="project" value="UniProtKB-KW"/>
</dbReference>
<keyword evidence="4" id="KW-0067">ATP-binding</keyword>
<dbReference type="InterPro" id="IPR011009">
    <property type="entry name" value="Kinase-like_dom_sf"/>
</dbReference>
<proteinExistence type="predicted"/>
<evidence type="ECO:0000313" key="6">
    <source>
        <dbReference type="EMBL" id="OIV92490.1"/>
    </source>
</evidence>
<keyword evidence="2" id="KW-0547">Nucleotide-binding</keyword>
<evidence type="ECO:0000256" key="1">
    <source>
        <dbReference type="ARBA" id="ARBA00022679"/>
    </source>
</evidence>
<dbReference type="Gene3D" id="1.10.510.10">
    <property type="entry name" value="Transferase(Phosphotransferase) domain 1"/>
    <property type="match status" value="1"/>
</dbReference>
<dbReference type="Proteomes" id="UP000188354">
    <property type="component" value="Chromosome LG19"/>
</dbReference>
<evidence type="ECO:0000313" key="7">
    <source>
        <dbReference type="Proteomes" id="UP000188354"/>
    </source>
</evidence>
<evidence type="ECO:0000256" key="2">
    <source>
        <dbReference type="ARBA" id="ARBA00022741"/>
    </source>
</evidence>
<dbReference type="AlphaFoldDB" id="A0A4P1QQF9"/>
<dbReference type="PANTHER" id="PTHR47973">
    <property type="entry name" value="CYSTEINE-RICH RECEPTOR-LIKE PROTEIN KINASE 3"/>
    <property type="match status" value="1"/>
</dbReference>
<gene>
    <name evidence="6" type="ORF">TanjilG_02253</name>
</gene>
<reference evidence="6 7" key="1">
    <citation type="journal article" date="2017" name="Plant Biotechnol. J.">
        <title>A comprehensive draft genome sequence for lupin (Lupinus angustifolius), an emerging health food: insights into plant-microbe interactions and legume evolution.</title>
        <authorList>
            <person name="Hane J.K."/>
            <person name="Ming Y."/>
            <person name="Kamphuis L.G."/>
            <person name="Nelson M.N."/>
            <person name="Garg G."/>
            <person name="Atkins C.A."/>
            <person name="Bayer P.E."/>
            <person name="Bravo A."/>
            <person name="Bringans S."/>
            <person name="Cannon S."/>
            <person name="Edwards D."/>
            <person name="Foley R."/>
            <person name="Gao L.L."/>
            <person name="Harrison M.J."/>
            <person name="Huang W."/>
            <person name="Hurgobin B."/>
            <person name="Li S."/>
            <person name="Liu C.W."/>
            <person name="McGrath A."/>
            <person name="Morahan G."/>
            <person name="Murray J."/>
            <person name="Weller J."/>
            <person name="Jian J."/>
            <person name="Singh K.B."/>
        </authorList>
    </citation>
    <scope>NUCLEOTIDE SEQUENCE [LARGE SCALE GENOMIC DNA]</scope>
    <source>
        <strain evidence="7">cv. Tanjil</strain>
        <tissue evidence="6">Whole plant</tissue>
    </source>
</reference>
<organism evidence="6 7">
    <name type="scientific">Lupinus angustifolius</name>
    <name type="common">Narrow-leaved blue lupine</name>
    <dbReference type="NCBI Taxonomy" id="3871"/>
    <lineage>
        <taxon>Eukaryota</taxon>
        <taxon>Viridiplantae</taxon>
        <taxon>Streptophyta</taxon>
        <taxon>Embryophyta</taxon>
        <taxon>Tracheophyta</taxon>
        <taxon>Spermatophyta</taxon>
        <taxon>Magnoliopsida</taxon>
        <taxon>eudicotyledons</taxon>
        <taxon>Gunneridae</taxon>
        <taxon>Pentapetalae</taxon>
        <taxon>rosids</taxon>
        <taxon>fabids</taxon>
        <taxon>Fabales</taxon>
        <taxon>Fabaceae</taxon>
        <taxon>Papilionoideae</taxon>
        <taxon>50 kb inversion clade</taxon>
        <taxon>genistoids sensu lato</taxon>
        <taxon>core genistoids</taxon>
        <taxon>Genisteae</taxon>
        <taxon>Lupinus</taxon>
    </lineage>
</organism>
<name>A0A4P1QQF9_LUPAN</name>
<dbReference type="Pfam" id="PF07714">
    <property type="entry name" value="PK_Tyr_Ser-Thr"/>
    <property type="match status" value="1"/>
</dbReference>
<accession>A0A4P1QQF9</accession>
<dbReference type="Gramene" id="OIV92490">
    <property type="protein sequence ID" value="OIV92490"/>
    <property type="gene ID" value="TanjilG_02253"/>
</dbReference>
<evidence type="ECO:0000256" key="3">
    <source>
        <dbReference type="ARBA" id="ARBA00022777"/>
    </source>
</evidence>
<dbReference type="EMBL" id="CM007379">
    <property type="protein sequence ID" value="OIV92490.1"/>
    <property type="molecule type" value="Genomic_DNA"/>
</dbReference>
<dbReference type="GO" id="GO:0004672">
    <property type="term" value="F:protein kinase activity"/>
    <property type="evidence" value="ECO:0007669"/>
    <property type="project" value="InterPro"/>
</dbReference>
<evidence type="ECO:0000259" key="5">
    <source>
        <dbReference type="Pfam" id="PF07714"/>
    </source>
</evidence>
<dbReference type="InterPro" id="IPR001245">
    <property type="entry name" value="Ser-Thr/Tyr_kinase_cat_dom"/>
</dbReference>
<keyword evidence="3" id="KW-0418">Kinase</keyword>
<feature type="domain" description="Serine-threonine/tyrosine-protein kinase catalytic" evidence="5">
    <location>
        <begin position="26"/>
        <end position="63"/>
    </location>
</feature>
<keyword evidence="1" id="KW-0808">Transferase</keyword>
<sequence length="132" mass="15111">MVVSTSIGKHDVEYASVFRVDSRFFMRKGYLAPEYAIRGKLTRKADIYSFGVLLMEIISGRCNINSRLPIEEQFLLERAWDHYERKELVRLVDTSLNEEFDPDQASKFLKISLLCTQESPASAIDVICGKNA</sequence>
<keyword evidence="7" id="KW-1185">Reference proteome</keyword>
<dbReference type="SUPFAM" id="SSF56112">
    <property type="entry name" value="Protein kinase-like (PK-like)"/>
    <property type="match status" value="1"/>
</dbReference>